<organism evidence="1">
    <name type="scientific">Catovirus CTV1</name>
    <dbReference type="NCBI Taxonomy" id="1977631"/>
    <lineage>
        <taxon>Viruses</taxon>
        <taxon>Varidnaviria</taxon>
        <taxon>Bamfordvirae</taxon>
        <taxon>Nucleocytoviricota</taxon>
        <taxon>Megaviricetes</taxon>
        <taxon>Imitervirales</taxon>
        <taxon>Mimiviridae</taxon>
        <taxon>Klosneuvirinae</taxon>
        <taxon>Catovirus</taxon>
    </lineage>
</organism>
<dbReference type="EMBL" id="KY684083">
    <property type="protein sequence ID" value="ARF08316.1"/>
    <property type="molecule type" value="Genomic_DNA"/>
</dbReference>
<accession>A0A1V0S9B6</accession>
<evidence type="ECO:0000313" key="1">
    <source>
        <dbReference type="EMBL" id="ARF08316.1"/>
    </source>
</evidence>
<reference evidence="1" key="1">
    <citation type="journal article" date="2017" name="Science">
        <title>Giant viruses with an expanded complement of translation system components.</title>
        <authorList>
            <person name="Schulz F."/>
            <person name="Yutin N."/>
            <person name="Ivanova N.N."/>
            <person name="Ortega D.R."/>
            <person name="Lee T.K."/>
            <person name="Vierheilig J."/>
            <person name="Daims H."/>
            <person name="Horn M."/>
            <person name="Wagner M."/>
            <person name="Jensen G.J."/>
            <person name="Kyrpides N.C."/>
            <person name="Koonin E.V."/>
            <person name="Woyke T."/>
        </authorList>
    </citation>
    <scope>NUCLEOTIDE SEQUENCE</scope>
    <source>
        <strain evidence="1">CTV1</strain>
    </source>
</reference>
<name>A0A1V0S9B6_9VIRU</name>
<sequence>METSKKNFSQLCNYLKNNFSSNKMFIKSINHMKLSFDNITDHMIVDYYWEHIAKLIKNYPNIQKNLDITWKNILSQYYTEPKRKNKVNLTINTFRSDLPIKIEIKLDF</sequence>
<proteinExistence type="predicted"/>
<gene>
    <name evidence="1" type="ORF">Catovirus_1_366</name>
</gene>
<protein>
    <submittedName>
        <fullName evidence="1">Uncharacterized protein</fullName>
    </submittedName>
</protein>